<gene>
    <name evidence="1" type="ORF">PUR21_30375</name>
</gene>
<dbReference type="PANTHER" id="PTHR13696">
    <property type="entry name" value="P-LOOP CONTAINING NUCLEOSIDE TRIPHOSPHATE HYDROLASE"/>
    <property type="match status" value="1"/>
</dbReference>
<name>A0ABU9ZMK9_9HYPH</name>
<comment type="caution">
    <text evidence="1">The sequence shown here is derived from an EMBL/GenBank/DDBJ whole genome shotgun (WGS) entry which is preliminary data.</text>
</comment>
<dbReference type="RefSeq" id="WP_345972556.1">
    <property type="nucleotide sequence ID" value="NZ_JAQYXL010000003.1"/>
</dbReference>
<dbReference type="EMBL" id="JAQYXL010000003">
    <property type="protein sequence ID" value="MEN3231880.1"/>
    <property type="molecule type" value="Genomic_DNA"/>
</dbReference>
<reference evidence="1 2" key="1">
    <citation type="journal article" date="2023" name="PLoS ONE">
        <title>Complete genome assembly of Hawai'i environmental nontuberculous mycobacteria reveals unexpected co-isolation with methylobacteria.</title>
        <authorList>
            <person name="Hendrix J."/>
            <person name="Epperson L.E."/>
            <person name="Tong E.I."/>
            <person name="Chan Y.L."/>
            <person name="Hasan N.A."/>
            <person name="Dawrs S.N."/>
            <person name="Norton G.J."/>
            <person name="Virdi R."/>
            <person name="Crooks J.L."/>
            <person name="Chan E.D."/>
            <person name="Honda J.R."/>
            <person name="Strong M."/>
        </authorList>
    </citation>
    <scope>NUCLEOTIDE SEQUENCE [LARGE SCALE GENOMIC DNA]</scope>
    <source>
        <strain evidence="1 2">NJH_HI01</strain>
    </source>
</reference>
<protein>
    <submittedName>
        <fullName evidence="1">ParA family protein</fullName>
    </submittedName>
</protein>
<evidence type="ECO:0000313" key="1">
    <source>
        <dbReference type="EMBL" id="MEN3231880.1"/>
    </source>
</evidence>
<sequence>MVAGTDSKPSTNLLPRGAFMPTIIFASPKGGVGKSTSALVLATELAGRGANVAVIDADPNKPLSRWAARPGRPDKLTVQADVREDTIIDAIETAERQTQFVIVDLEGTANMLVAYAMSRADLVIIPCQGSQLDAAEAVKAIKLVKRQEKAFTRTIPCAVLFTRTSAAIGTRDLKDIQAQLAEAGVQTFTKQMVERAAFRALFSYGGMLGGLDPSQVSNIDAAKRNATAFAHEVVQLLKSHGKPLQRKVA</sequence>
<dbReference type="InterPro" id="IPR027417">
    <property type="entry name" value="P-loop_NTPase"/>
</dbReference>
<dbReference type="CDD" id="cd02042">
    <property type="entry name" value="ParAB_family"/>
    <property type="match status" value="1"/>
</dbReference>
<dbReference type="PANTHER" id="PTHR13696:SF96">
    <property type="entry name" value="COBQ_COBB_MIND_PARA NUCLEOTIDE BINDING DOMAIN-CONTAINING PROTEIN"/>
    <property type="match status" value="1"/>
</dbReference>
<dbReference type="PIRSF" id="PIRSF009320">
    <property type="entry name" value="Nuc_binding_HP_1000"/>
    <property type="match status" value="1"/>
</dbReference>
<accession>A0ABU9ZMK9</accession>
<organism evidence="1 2">
    <name type="scientific">Methylorubrum rhodesianum</name>
    <dbReference type="NCBI Taxonomy" id="29427"/>
    <lineage>
        <taxon>Bacteria</taxon>
        <taxon>Pseudomonadati</taxon>
        <taxon>Pseudomonadota</taxon>
        <taxon>Alphaproteobacteria</taxon>
        <taxon>Hyphomicrobiales</taxon>
        <taxon>Methylobacteriaceae</taxon>
        <taxon>Methylorubrum</taxon>
    </lineage>
</organism>
<dbReference type="InterPro" id="IPR009744">
    <property type="entry name" value="VirC1"/>
</dbReference>
<dbReference type="InterPro" id="IPR050678">
    <property type="entry name" value="DNA_Partitioning_ATPase"/>
</dbReference>
<evidence type="ECO:0000313" key="2">
    <source>
        <dbReference type="Proteomes" id="UP001404845"/>
    </source>
</evidence>
<dbReference type="SUPFAM" id="SSF52540">
    <property type="entry name" value="P-loop containing nucleoside triphosphate hydrolases"/>
    <property type="match status" value="1"/>
</dbReference>
<dbReference type="Proteomes" id="UP001404845">
    <property type="component" value="Unassembled WGS sequence"/>
</dbReference>
<dbReference type="Gene3D" id="3.40.50.300">
    <property type="entry name" value="P-loop containing nucleotide triphosphate hydrolases"/>
    <property type="match status" value="1"/>
</dbReference>
<dbReference type="Pfam" id="PF07015">
    <property type="entry name" value="VirC1"/>
    <property type="match status" value="1"/>
</dbReference>
<keyword evidence="2" id="KW-1185">Reference proteome</keyword>
<proteinExistence type="predicted"/>